<dbReference type="GO" id="GO:0005737">
    <property type="term" value="C:cytoplasm"/>
    <property type="evidence" value="ECO:0007669"/>
    <property type="project" value="UniProtKB-SubCell"/>
</dbReference>
<dbReference type="Gene3D" id="3.10.450.50">
    <property type="match status" value="1"/>
</dbReference>
<evidence type="ECO:0000256" key="1">
    <source>
        <dbReference type="ARBA" id="ARBA00022490"/>
    </source>
</evidence>
<dbReference type="GO" id="GO:0006606">
    <property type="term" value="P:protein import into nucleus"/>
    <property type="evidence" value="ECO:0007669"/>
    <property type="project" value="UniProtKB-ARBA"/>
</dbReference>
<dbReference type="InterPro" id="IPR002075">
    <property type="entry name" value="NTF2_dom"/>
</dbReference>
<comment type="function">
    <text evidence="2">Has a role in nuclear-cytoplasmic transport of proteins and mRNAs.</text>
</comment>
<dbReference type="InterPro" id="IPR045875">
    <property type="entry name" value="NTF2"/>
</dbReference>
<name>A0A9P0HPN8_NEZVI</name>
<dbReference type="InterPro" id="IPR018222">
    <property type="entry name" value="Nuclear_transport_factor_2_euk"/>
</dbReference>
<evidence type="ECO:0000259" key="3">
    <source>
        <dbReference type="PROSITE" id="PS50177"/>
    </source>
</evidence>
<feature type="domain" description="NTF2" evidence="3">
    <location>
        <begin position="10"/>
        <end position="124"/>
    </location>
</feature>
<comment type="subcellular location">
    <subcellularLocation>
        <location evidence="2">Cytoplasm</location>
    </subcellularLocation>
    <subcellularLocation>
        <location evidence="2">Nucleus</location>
    </subcellularLocation>
</comment>
<dbReference type="Proteomes" id="UP001152798">
    <property type="component" value="Chromosome 6"/>
</dbReference>
<protein>
    <recommendedName>
        <fullName evidence="2">NTF2-related export protein</fullName>
    </recommendedName>
</protein>
<keyword evidence="1 2" id="KW-0963">Cytoplasm</keyword>
<reference evidence="4" key="1">
    <citation type="submission" date="2022-01" db="EMBL/GenBank/DDBJ databases">
        <authorList>
            <person name="King R."/>
        </authorList>
    </citation>
    <scope>NUCLEOTIDE SEQUENCE</scope>
</reference>
<dbReference type="PROSITE" id="PS50177">
    <property type="entry name" value="NTF2_DOMAIN"/>
    <property type="match status" value="1"/>
</dbReference>
<keyword evidence="5" id="KW-1185">Reference proteome</keyword>
<dbReference type="AlphaFoldDB" id="A0A9P0HPN8"/>
<dbReference type="PANTHER" id="PTHR12612">
    <property type="entry name" value="NUCLEAR TRANSPORT FACTOR 2"/>
    <property type="match status" value="1"/>
</dbReference>
<evidence type="ECO:0000313" key="4">
    <source>
        <dbReference type="EMBL" id="CAH1405574.1"/>
    </source>
</evidence>
<proteinExistence type="predicted"/>
<dbReference type="GO" id="GO:0051028">
    <property type="term" value="P:mRNA transport"/>
    <property type="evidence" value="ECO:0007669"/>
    <property type="project" value="UniProtKB-UniRule"/>
</dbReference>
<dbReference type="FunFam" id="3.10.450.50:FF:000005">
    <property type="entry name" value="Nuclear transport factor 2"/>
    <property type="match status" value="1"/>
</dbReference>
<dbReference type="InterPro" id="IPR032710">
    <property type="entry name" value="NTF2-like_dom_sf"/>
</dbReference>
<evidence type="ECO:0000313" key="5">
    <source>
        <dbReference type="Proteomes" id="UP001152798"/>
    </source>
</evidence>
<keyword evidence="2" id="KW-0653">Protein transport</keyword>
<keyword evidence="2" id="KW-0813">Transport</keyword>
<evidence type="ECO:0000256" key="2">
    <source>
        <dbReference type="RuleBase" id="RU369002"/>
    </source>
</evidence>
<accession>A0A9P0HPN8</accession>
<gene>
    <name evidence="4" type="ORF">NEZAVI_LOCUS13754</name>
</gene>
<organism evidence="4 5">
    <name type="scientific">Nezara viridula</name>
    <name type="common">Southern green stink bug</name>
    <name type="synonym">Cimex viridulus</name>
    <dbReference type="NCBI Taxonomy" id="85310"/>
    <lineage>
        <taxon>Eukaryota</taxon>
        <taxon>Metazoa</taxon>
        <taxon>Ecdysozoa</taxon>
        <taxon>Arthropoda</taxon>
        <taxon>Hexapoda</taxon>
        <taxon>Insecta</taxon>
        <taxon>Pterygota</taxon>
        <taxon>Neoptera</taxon>
        <taxon>Paraneoptera</taxon>
        <taxon>Hemiptera</taxon>
        <taxon>Heteroptera</taxon>
        <taxon>Panheteroptera</taxon>
        <taxon>Pentatomomorpha</taxon>
        <taxon>Pentatomoidea</taxon>
        <taxon>Pentatomidae</taxon>
        <taxon>Pentatominae</taxon>
        <taxon>Nezara</taxon>
    </lineage>
</organism>
<dbReference type="CDD" id="cd00780">
    <property type="entry name" value="NTF2"/>
    <property type="match status" value="1"/>
</dbReference>
<dbReference type="GO" id="GO:0005635">
    <property type="term" value="C:nuclear envelope"/>
    <property type="evidence" value="ECO:0007669"/>
    <property type="project" value="UniProtKB-ARBA"/>
</dbReference>
<dbReference type="EMBL" id="OV725082">
    <property type="protein sequence ID" value="CAH1405574.1"/>
    <property type="molecule type" value="Genomic_DNA"/>
</dbReference>
<dbReference type="OrthoDB" id="6507044at2759"/>
<dbReference type="Pfam" id="PF02136">
    <property type="entry name" value="NTF2"/>
    <property type="match status" value="1"/>
</dbReference>
<dbReference type="SUPFAM" id="SSF54427">
    <property type="entry name" value="NTF2-like"/>
    <property type="match status" value="1"/>
</dbReference>
<sequence>MALNPAYEAIGKGFVSQYYAFFDDPNERSKLANLYNQETSFMTFEGMQLQGALKIMEKLTALTFQKINRIITSVDSQPMFDGGVLISVLGRLQTDEDPPHAYSQTFVLKPVGTSFYIQHDIFRLALHDSL</sequence>
<keyword evidence="2" id="KW-0539">Nucleus</keyword>